<protein>
    <submittedName>
        <fullName evidence="1">Uncharacterized protein</fullName>
    </submittedName>
</protein>
<name>A0A0P9FC90_9CHLR</name>
<sequence>MKTAPFKEGRRIGVAWLGTRRGDTDDGVFQFGGNAVFRELVQHEDGTLGAKFPAEMLLAGAPVPAFGVATRDATTRVEERTIHLAARQGLAVASCSGVPHNARLSLRVFPQPNARGFGLHFSSDATFDSGYDLHFSPDARSVTLNHQSILAVEGLARPFTLDVVLWGDIIDVCIHGCRTLIDRCPQRDSSTILLYAQDSDVTFEMAEVMALP</sequence>
<evidence type="ECO:0000313" key="2">
    <source>
        <dbReference type="Proteomes" id="UP000050509"/>
    </source>
</evidence>
<keyword evidence="2" id="KW-1185">Reference proteome</keyword>
<accession>A0A0P9FC90</accession>
<evidence type="ECO:0000313" key="1">
    <source>
        <dbReference type="EMBL" id="KPV50257.1"/>
    </source>
</evidence>
<organism evidence="1 2">
    <name type="scientific">Kouleothrix aurantiaca</name>
    <dbReference type="NCBI Taxonomy" id="186479"/>
    <lineage>
        <taxon>Bacteria</taxon>
        <taxon>Bacillati</taxon>
        <taxon>Chloroflexota</taxon>
        <taxon>Chloroflexia</taxon>
        <taxon>Chloroflexales</taxon>
        <taxon>Roseiflexineae</taxon>
        <taxon>Roseiflexaceae</taxon>
        <taxon>Kouleothrix</taxon>
    </lineage>
</organism>
<dbReference type="Proteomes" id="UP000050509">
    <property type="component" value="Unassembled WGS sequence"/>
</dbReference>
<reference evidence="1 2" key="1">
    <citation type="submission" date="2015-09" db="EMBL/GenBank/DDBJ databases">
        <title>Draft genome sequence of Kouleothrix aurantiaca JCM 19913.</title>
        <authorList>
            <person name="Hemp J."/>
        </authorList>
    </citation>
    <scope>NUCLEOTIDE SEQUENCE [LARGE SCALE GENOMIC DNA]</scope>
    <source>
        <strain evidence="1 2">COM-B</strain>
    </source>
</reference>
<gene>
    <name evidence="1" type="ORF">SE17_28020</name>
</gene>
<comment type="caution">
    <text evidence="1">The sequence shown here is derived from an EMBL/GenBank/DDBJ whole genome shotgun (WGS) entry which is preliminary data.</text>
</comment>
<dbReference type="EMBL" id="LJCR01001493">
    <property type="protein sequence ID" value="KPV50257.1"/>
    <property type="molecule type" value="Genomic_DNA"/>
</dbReference>
<proteinExistence type="predicted"/>
<dbReference type="AlphaFoldDB" id="A0A0P9FC90"/>